<keyword evidence="6" id="KW-0175">Coiled coil</keyword>
<sequence>MDGDDVECRYYAGWSMIGKDEGGRGALGRSILVPGCAPGPPEESGEPDPIPSRPGRARVMDQGWHTASGRPRAIVGVCLLAAGALGGHATGQQSVPPADPIIEEGASGRIAMIPPPEVAAPDGIAPPVLPAALPSPEPGRPLVPGQVIYPIDLAGALRLAGARDLDIAIARARVAQAVADLVHARALWLPSLFLGPNWIRHDGSTQIVEGAVRQISKSSLFLGATGALGQGITGPIPAGGPAPVSGTTAVIRISDAIFAPLAARQVVQAERAGVASATNDALLGLAEAYLDLQLAAGRLQIAREAVGHAEELAELTGSFARTGAGLEADHRRALAELERRQVEVEDAVGALEIASAEVVRRTRLDPRIVVAPIEPPESVLRLVADDCPVDDLIVAGLQNRPELAQYQALVEATLVRLKQAKLRPIIPSLALRTSAGGFGGGSNSFFGNFDGRFDTDVNLFWTIEHLGLGDHARIRRSDAERQEAVLRLVQTQDLVAAEVVRADKARLAALRRMDRAARQLPDAQRSLELNLTNIRRGARLPGATRPIEVLQPIQALVQARTDSLEAVLDYNRAQFRLYHAIGRPPLLPPASSTTDAPPSNPFSMPLP</sequence>
<evidence type="ECO:0000256" key="7">
    <source>
        <dbReference type="SAM" id="MobiDB-lite"/>
    </source>
</evidence>
<dbReference type="Proteomes" id="UP000280296">
    <property type="component" value="Unassembled WGS sequence"/>
</dbReference>
<dbReference type="InterPro" id="IPR051906">
    <property type="entry name" value="TolC-like"/>
</dbReference>
<dbReference type="GO" id="GO:1990281">
    <property type="term" value="C:efflux pump complex"/>
    <property type="evidence" value="ECO:0007669"/>
    <property type="project" value="TreeGrafter"/>
</dbReference>
<feature type="compositionally biased region" description="Pro residues" evidence="7">
    <location>
        <begin position="598"/>
        <end position="607"/>
    </location>
</feature>
<keyword evidence="4" id="KW-0472">Membrane</keyword>
<gene>
    <name evidence="8" type="ORF">TsocGM_10015</name>
</gene>
<feature type="region of interest" description="Disordered" evidence="7">
    <location>
        <begin position="35"/>
        <end position="57"/>
    </location>
</feature>
<dbReference type="SUPFAM" id="SSF56954">
    <property type="entry name" value="Outer membrane efflux proteins (OEP)"/>
    <property type="match status" value="1"/>
</dbReference>
<keyword evidence="2" id="KW-1134">Transmembrane beta strand</keyword>
<accession>A0A432MKD4</accession>
<evidence type="ECO:0000256" key="2">
    <source>
        <dbReference type="ARBA" id="ARBA00022452"/>
    </source>
</evidence>
<feature type="region of interest" description="Disordered" evidence="7">
    <location>
        <begin position="588"/>
        <end position="607"/>
    </location>
</feature>
<name>A0A432MKD4_9BACT</name>
<feature type="coiled-coil region" evidence="6">
    <location>
        <begin position="327"/>
        <end position="354"/>
    </location>
</feature>
<evidence type="ECO:0000313" key="8">
    <source>
        <dbReference type="EMBL" id="RUL87861.1"/>
    </source>
</evidence>
<dbReference type="GO" id="GO:0009279">
    <property type="term" value="C:cell outer membrane"/>
    <property type="evidence" value="ECO:0007669"/>
    <property type="project" value="UniProtKB-SubCell"/>
</dbReference>
<keyword evidence="9" id="KW-1185">Reference proteome</keyword>
<keyword evidence="5" id="KW-0998">Cell outer membrane</keyword>
<dbReference type="Gene3D" id="1.20.1600.10">
    <property type="entry name" value="Outer membrane efflux proteins (OEP)"/>
    <property type="match status" value="1"/>
</dbReference>
<comment type="subcellular location">
    <subcellularLocation>
        <location evidence="1">Cell outer membrane</location>
    </subcellularLocation>
</comment>
<dbReference type="GO" id="GO:0015562">
    <property type="term" value="F:efflux transmembrane transporter activity"/>
    <property type="evidence" value="ECO:0007669"/>
    <property type="project" value="InterPro"/>
</dbReference>
<evidence type="ECO:0000256" key="1">
    <source>
        <dbReference type="ARBA" id="ARBA00004442"/>
    </source>
</evidence>
<dbReference type="PANTHER" id="PTHR30026">
    <property type="entry name" value="OUTER MEMBRANE PROTEIN TOLC"/>
    <property type="match status" value="1"/>
</dbReference>
<evidence type="ECO:0000313" key="9">
    <source>
        <dbReference type="Proteomes" id="UP000280296"/>
    </source>
</evidence>
<reference evidence="8 9" key="2">
    <citation type="submission" date="2019-01" db="EMBL/GenBank/DDBJ databases">
        <title>Tautonia sociabilis, a novel thermotolerant planctomycete of Isosphaeraceae family, isolated from a 4000 m deep subterranean habitat.</title>
        <authorList>
            <person name="Kovaleva O.L."/>
            <person name="Elcheninov A.G."/>
            <person name="Van Heerden E."/>
            <person name="Toshchakov S.V."/>
            <person name="Novikov A."/>
            <person name="Bonch-Osmolovskaya E.A."/>
            <person name="Kublanov I.V."/>
        </authorList>
    </citation>
    <scope>NUCLEOTIDE SEQUENCE [LARGE SCALE GENOMIC DNA]</scope>
    <source>
        <strain evidence="8 9">GM2012</strain>
    </source>
</reference>
<evidence type="ECO:0000256" key="4">
    <source>
        <dbReference type="ARBA" id="ARBA00023136"/>
    </source>
</evidence>
<keyword evidence="3" id="KW-0812">Transmembrane</keyword>
<reference evidence="8 9" key="1">
    <citation type="submission" date="2018-12" db="EMBL/GenBank/DDBJ databases">
        <authorList>
            <person name="Toschakov S.V."/>
        </authorList>
    </citation>
    <scope>NUCLEOTIDE SEQUENCE [LARGE SCALE GENOMIC DNA]</scope>
    <source>
        <strain evidence="8 9">GM2012</strain>
    </source>
</reference>
<organism evidence="8 9">
    <name type="scientific">Tautonia sociabilis</name>
    <dbReference type="NCBI Taxonomy" id="2080755"/>
    <lineage>
        <taxon>Bacteria</taxon>
        <taxon>Pseudomonadati</taxon>
        <taxon>Planctomycetota</taxon>
        <taxon>Planctomycetia</taxon>
        <taxon>Isosphaerales</taxon>
        <taxon>Isosphaeraceae</taxon>
        <taxon>Tautonia</taxon>
    </lineage>
</organism>
<evidence type="ECO:0000256" key="3">
    <source>
        <dbReference type="ARBA" id="ARBA00022692"/>
    </source>
</evidence>
<evidence type="ECO:0000256" key="5">
    <source>
        <dbReference type="ARBA" id="ARBA00023237"/>
    </source>
</evidence>
<proteinExistence type="predicted"/>
<dbReference type="EMBL" id="RYZH01000016">
    <property type="protein sequence ID" value="RUL87861.1"/>
    <property type="molecule type" value="Genomic_DNA"/>
</dbReference>
<dbReference type="AlphaFoldDB" id="A0A432MKD4"/>
<protein>
    <recommendedName>
        <fullName evidence="10">TolC family protein</fullName>
    </recommendedName>
</protein>
<evidence type="ECO:0000256" key="6">
    <source>
        <dbReference type="SAM" id="Coils"/>
    </source>
</evidence>
<evidence type="ECO:0008006" key="10">
    <source>
        <dbReference type="Google" id="ProtNLM"/>
    </source>
</evidence>
<dbReference type="GO" id="GO:0015288">
    <property type="term" value="F:porin activity"/>
    <property type="evidence" value="ECO:0007669"/>
    <property type="project" value="TreeGrafter"/>
</dbReference>
<comment type="caution">
    <text evidence="8">The sequence shown here is derived from an EMBL/GenBank/DDBJ whole genome shotgun (WGS) entry which is preliminary data.</text>
</comment>
<dbReference type="PANTHER" id="PTHR30026:SF20">
    <property type="entry name" value="OUTER MEMBRANE PROTEIN TOLC"/>
    <property type="match status" value="1"/>
</dbReference>